<dbReference type="Gene3D" id="3.20.20.80">
    <property type="entry name" value="Glycosidases"/>
    <property type="match status" value="1"/>
</dbReference>
<dbReference type="Gene3D" id="2.60.40.10">
    <property type="entry name" value="Immunoglobulins"/>
    <property type="match status" value="2"/>
</dbReference>
<dbReference type="Proteomes" id="UP000004893">
    <property type="component" value="Unassembled WGS sequence"/>
</dbReference>
<dbReference type="PANTHER" id="PTHR46323">
    <property type="entry name" value="BETA-GALACTOSIDASE"/>
    <property type="match status" value="1"/>
</dbReference>
<name>C0BY98_9FIRM</name>
<evidence type="ECO:0000256" key="7">
    <source>
        <dbReference type="ARBA" id="ARBA00032230"/>
    </source>
</evidence>
<evidence type="ECO:0000256" key="5">
    <source>
        <dbReference type="ARBA" id="ARBA00022801"/>
    </source>
</evidence>
<dbReference type="GO" id="GO:0009341">
    <property type="term" value="C:beta-galactosidase complex"/>
    <property type="evidence" value="ECO:0007669"/>
    <property type="project" value="InterPro"/>
</dbReference>
<evidence type="ECO:0000256" key="2">
    <source>
        <dbReference type="ARBA" id="ARBA00007401"/>
    </source>
</evidence>
<dbReference type="InterPro" id="IPR050347">
    <property type="entry name" value="Bact_Beta-galactosidase"/>
</dbReference>
<dbReference type="InterPro" id="IPR032312">
    <property type="entry name" value="LacZ_4"/>
</dbReference>
<protein>
    <recommendedName>
        <fullName evidence="4 8">Beta-galactosidase</fullName>
        <ecNumber evidence="3 8">3.2.1.23</ecNumber>
    </recommendedName>
    <alternativeName>
        <fullName evidence="7 8">Lactase</fullName>
    </alternativeName>
</protein>
<dbReference type="InterPro" id="IPR013783">
    <property type="entry name" value="Ig-like_fold"/>
</dbReference>
<accession>C0BY98</accession>
<organism evidence="10 11">
    <name type="scientific">[Clostridium] hylemonae DSM 15053</name>
    <dbReference type="NCBI Taxonomy" id="553973"/>
    <lineage>
        <taxon>Bacteria</taxon>
        <taxon>Bacillati</taxon>
        <taxon>Bacillota</taxon>
        <taxon>Clostridia</taxon>
        <taxon>Lachnospirales</taxon>
        <taxon>Lachnospiraceae</taxon>
    </lineage>
</organism>
<gene>
    <name evidence="10" type="ORF">CLOHYLEM_04787</name>
</gene>
<comment type="similarity">
    <text evidence="2 8">Belongs to the glycosyl hydrolase 2 family.</text>
</comment>
<dbReference type="PROSITE" id="PS00608">
    <property type="entry name" value="GLYCOSYL_HYDROL_F2_2"/>
    <property type="match status" value="1"/>
</dbReference>
<keyword evidence="5 8" id="KW-0378">Hydrolase</keyword>
<comment type="catalytic activity">
    <reaction evidence="1 8">
        <text>Hydrolysis of terminal non-reducing beta-D-galactose residues in beta-D-galactosides.</text>
        <dbReference type="EC" id="3.2.1.23"/>
    </reaction>
</comment>
<dbReference type="EMBL" id="ABYI02000018">
    <property type="protein sequence ID" value="EEG74826.1"/>
    <property type="molecule type" value="Genomic_DNA"/>
</dbReference>
<dbReference type="InterPro" id="IPR011013">
    <property type="entry name" value="Gal_mutarotase_sf_dom"/>
</dbReference>
<dbReference type="HOGENOM" id="CLU_002346_0_2_9"/>
<dbReference type="Pfam" id="PF00703">
    <property type="entry name" value="Glyco_hydro_2"/>
    <property type="match status" value="1"/>
</dbReference>
<dbReference type="SUPFAM" id="SSF49303">
    <property type="entry name" value="beta-Galactosidase/glucuronidase domain"/>
    <property type="match status" value="2"/>
</dbReference>
<dbReference type="InterPro" id="IPR014718">
    <property type="entry name" value="GH-type_carb-bd"/>
</dbReference>
<dbReference type="Pfam" id="PF02837">
    <property type="entry name" value="Glyco_hydro_2_N"/>
    <property type="match status" value="1"/>
</dbReference>
<dbReference type="InterPro" id="IPR004199">
    <property type="entry name" value="B-gal_small/dom_5"/>
</dbReference>
<dbReference type="STRING" id="553973.CLOHYLEM_04787"/>
<keyword evidence="11" id="KW-1185">Reference proteome</keyword>
<dbReference type="PANTHER" id="PTHR46323:SF2">
    <property type="entry name" value="BETA-GALACTOSIDASE"/>
    <property type="match status" value="1"/>
</dbReference>
<dbReference type="EC" id="3.2.1.23" evidence="3 8"/>
<dbReference type="Gene3D" id="2.60.120.260">
    <property type="entry name" value="Galactose-binding domain-like"/>
    <property type="match status" value="1"/>
</dbReference>
<evidence type="ECO:0000256" key="4">
    <source>
        <dbReference type="ARBA" id="ARBA00013303"/>
    </source>
</evidence>
<dbReference type="Gene3D" id="2.70.98.10">
    <property type="match status" value="1"/>
</dbReference>
<keyword evidence="6 8" id="KW-0326">Glycosidase</keyword>
<dbReference type="eggNOG" id="COG3250">
    <property type="taxonomic scope" value="Bacteria"/>
</dbReference>
<dbReference type="PROSITE" id="PS00719">
    <property type="entry name" value="GLYCOSYL_HYDROL_F2_1"/>
    <property type="match status" value="1"/>
</dbReference>
<proteinExistence type="inferred from homology"/>
<dbReference type="InterPro" id="IPR006103">
    <property type="entry name" value="Glyco_hydro_2_cat"/>
</dbReference>
<reference evidence="10" key="1">
    <citation type="submission" date="2009-02" db="EMBL/GenBank/DDBJ databases">
        <authorList>
            <person name="Fulton L."/>
            <person name="Clifton S."/>
            <person name="Fulton B."/>
            <person name="Xu J."/>
            <person name="Minx P."/>
            <person name="Pepin K.H."/>
            <person name="Johnson M."/>
            <person name="Bhonagiri V."/>
            <person name="Nash W.E."/>
            <person name="Mardis E.R."/>
            <person name="Wilson R.K."/>
        </authorList>
    </citation>
    <scope>NUCLEOTIDE SEQUENCE [LARGE SCALE GENOMIC DNA]</scope>
    <source>
        <strain evidence="10">DSM 15053</strain>
    </source>
</reference>
<dbReference type="InterPro" id="IPR006101">
    <property type="entry name" value="Glyco_hydro_2"/>
</dbReference>
<evidence type="ECO:0000256" key="1">
    <source>
        <dbReference type="ARBA" id="ARBA00001412"/>
    </source>
</evidence>
<dbReference type="InterPro" id="IPR023230">
    <property type="entry name" value="Glyco_hydro_2_CS"/>
</dbReference>
<reference evidence="10" key="2">
    <citation type="submission" date="2013-06" db="EMBL/GenBank/DDBJ databases">
        <title>Draft genome sequence of Clostridium hylemonae (DSM 15053).</title>
        <authorList>
            <person name="Sudarsanam P."/>
            <person name="Ley R."/>
            <person name="Guruge J."/>
            <person name="Turnbaugh P.J."/>
            <person name="Mahowald M."/>
            <person name="Liep D."/>
            <person name="Gordon J."/>
        </authorList>
    </citation>
    <scope>NUCLEOTIDE SEQUENCE</scope>
    <source>
        <strain evidence="10">DSM 15053</strain>
    </source>
</reference>
<dbReference type="Pfam" id="PF02929">
    <property type="entry name" value="Bgal_small_N"/>
    <property type="match status" value="1"/>
</dbReference>
<dbReference type="SUPFAM" id="SSF49785">
    <property type="entry name" value="Galactose-binding domain-like"/>
    <property type="match status" value="1"/>
</dbReference>
<comment type="caution">
    <text evidence="10">The sequence shown here is derived from an EMBL/GenBank/DDBJ whole genome shotgun (WGS) entry which is preliminary data.</text>
</comment>
<dbReference type="InterPro" id="IPR017853">
    <property type="entry name" value="GH"/>
</dbReference>
<evidence type="ECO:0000256" key="6">
    <source>
        <dbReference type="ARBA" id="ARBA00023295"/>
    </source>
</evidence>
<dbReference type="AlphaFoldDB" id="C0BY98"/>
<dbReference type="GO" id="GO:0030246">
    <property type="term" value="F:carbohydrate binding"/>
    <property type="evidence" value="ECO:0007669"/>
    <property type="project" value="InterPro"/>
</dbReference>
<feature type="domain" description="Beta galactosidase small chain/" evidence="9">
    <location>
        <begin position="747"/>
        <end position="1018"/>
    </location>
</feature>
<dbReference type="Pfam" id="PF16353">
    <property type="entry name" value="LacZ_4"/>
    <property type="match status" value="1"/>
</dbReference>
<evidence type="ECO:0000313" key="11">
    <source>
        <dbReference type="Proteomes" id="UP000004893"/>
    </source>
</evidence>
<evidence type="ECO:0000256" key="8">
    <source>
        <dbReference type="RuleBase" id="RU361154"/>
    </source>
</evidence>
<dbReference type="GO" id="GO:0005990">
    <property type="term" value="P:lactose catabolic process"/>
    <property type="evidence" value="ECO:0007669"/>
    <property type="project" value="TreeGrafter"/>
</dbReference>
<dbReference type="InterPro" id="IPR023232">
    <property type="entry name" value="Glyco_hydro_2_AS"/>
</dbReference>
<dbReference type="InterPro" id="IPR006102">
    <property type="entry name" value="Ig-like_GH2"/>
</dbReference>
<evidence type="ECO:0000259" key="9">
    <source>
        <dbReference type="SMART" id="SM01038"/>
    </source>
</evidence>
<dbReference type="GO" id="GO:0004565">
    <property type="term" value="F:beta-galactosidase activity"/>
    <property type="evidence" value="ECO:0007669"/>
    <property type="project" value="UniProtKB-EC"/>
</dbReference>
<evidence type="ECO:0000313" key="10">
    <source>
        <dbReference type="EMBL" id="EEG74826.1"/>
    </source>
</evidence>
<dbReference type="PRINTS" id="PR00132">
    <property type="entry name" value="GLHYDRLASE2"/>
</dbReference>
<dbReference type="SUPFAM" id="SSF74650">
    <property type="entry name" value="Galactose mutarotase-like"/>
    <property type="match status" value="1"/>
</dbReference>
<evidence type="ECO:0000256" key="3">
    <source>
        <dbReference type="ARBA" id="ARBA00012756"/>
    </source>
</evidence>
<dbReference type="Pfam" id="PF02836">
    <property type="entry name" value="Glyco_hydro_2_C"/>
    <property type="match status" value="1"/>
</dbReference>
<dbReference type="SUPFAM" id="SSF51445">
    <property type="entry name" value="(Trans)glycosidases"/>
    <property type="match status" value="1"/>
</dbReference>
<sequence>MAYGQFWRDRKMNERKADCSWLADPEVFAVGRAPAHSDHLYYESAEEAECRGRMPLRQSLNGTWRFACAPNPSMRQAEFYGEDFDVSGFDLIQVPGHIQTQGYDRNQYINTMYPWDGEEELRPPEVSERYNPVGSYVRCFELDERLREKPVCLSFQGVETAFYVWVNGKFAGYSEDSFTPADFEITEYLKAGENRLAVEVYKRSSASWLEDQDFFRFSGIFRDVYLYALPKSHVQDLYVRAGLEADYETGSLEADVTVVGDTDIEAELVLKDDRGREIARAVQPGARDIHFSVSPGKVRCWSAEEPYLYDVYVYLKDRTGEVIEAVPQKAGFRRFEMKNGIMCINGRRIVFRGINRHEFNAKRGRAVTREDMLWDIRFMKRHNINAVRTSHYPNDSYWYELCDEYGIYLIDEANLESHGSWQKLGTCDPSWNVPGDRPEWSAAVVDRARSMFERDKNHPSILIWSCGNESYAGTGIEAMAAFFRSRDETRLVHYEGVFWNRKYDHISDMESRMYAKPEEIEQYLEKKTGKPYISCEYMHAMGNSLGGLKLYTDLEEKYEAYQGGFIWDYIDQSLLMVNEQGEEVFAYGGDHDDRATDYEFCANGIVYADRSISPKAQEVKALYSDIKLELGKDSLTVKNRSLFRSAEEYIFLLKIFQEDRELLCKELEIKTAPLTAETVTLPEPVMRRAEESGEECVVQVSMHLLNDTKWAQAGYELCSAQYIHEGKKCAGKQVYPLEIIHGDVNIGVRGEGFSAMFSKAEGGLASLCYDGAEYITRAPRTTFWRACTDNDRGAKHGYDCSQWMAAGLFQKVKDVNVEEAEGEVTVTFAFIIPTVPASENYVSYTASGDGRIQVRVRYEGAPGLPVLPAFGLEMKLKERCHNVRYYGFGPEENYIDRMEGARLGVYTYTASGNLSGYLIPQECGNRAGTRWVEVTDDSGAGLRISGDRRPFEHSVLPYSAYELEAASHREELPRPHYTWLRVLAAQMGVGGDDSWGAPVHGPYLIPSDRPLEVSFTIEKKNGTTK</sequence>
<dbReference type="InterPro" id="IPR008979">
    <property type="entry name" value="Galactose-bd-like_sf"/>
</dbReference>
<dbReference type="InterPro" id="IPR006104">
    <property type="entry name" value="Glyco_hydro_2_N"/>
</dbReference>
<dbReference type="SMART" id="SM01038">
    <property type="entry name" value="Bgal_small_N"/>
    <property type="match status" value="1"/>
</dbReference>
<dbReference type="InterPro" id="IPR036156">
    <property type="entry name" value="Beta-gal/glucu_dom_sf"/>
</dbReference>